<comment type="cofactor">
    <cofactor evidence="4">
        <name>Mg(2+)</name>
        <dbReference type="ChEBI" id="CHEBI:18420"/>
    </cofactor>
</comment>
<dbReference type="GO" id="GO:0030170">
    <property type="term" value="F:pyridoxal phosphate binding"/>
    <property type="evidence" value="ECO:0007669"/>
    <property type="project" value="InterPro"/>
</dbReference>
<dbReference type="Proteomes" id="UP000275012">
    <property type="component" value="Unassembled WGS sequence"/>
</dbReference>
<reference evidence="10 11" key="1">
    <citation type="submission" date="2018-10" db="EMBL/GenBank/DDBJ databases">
        <title>Proposal of Lysobacter pythonis sp. nov. isolated from royal pythons (Python regius).</title>
        <authorList>
            <person name="Hans-Juergen B."/>
            <person name="Huptas C."/>
            <person name="Sandra B."/>
            <person name="Igor L."/>
            <person name="Joachim S."/>
            <person name="Siegfried S."/>
            <person name="Mareike W."/>
            <person name="Peter K."/>
        </authorList>
    </citation>
    <scope>NUCLEOTIDE SEQUENCE [LARGE SCALE GENOMIC DNA]</scope>
    <source>
        <strain evidence="10 11">4284/11</strain>
    </source>
</reference>
<dbReference type="GO" id="GO:0070179">
    <property type="term" value="P:D-serine biosynthetic process"/>
    <property type="evidence" value="ECO:0007669"/>
    <property type="project" value="TreeGrafter"/>
</dbReference>
<dbReference type="InterPro" id="IPR036052">
    <property type="entry name" value="TrpB-like_PALP_sf"/>
</dbReference>
<evidence type="ECO:0000259" key="9">
    <source>
        <dbReference type="Pfam" id="PF00291"/>
    </source>
</evidence>
<keyword evidence="8" id="KW-0456">Lyase</keyword>
<keyword evidence="11" id="KW-1185">Reference proteome</keyword>
<dbReference type="PANTHER" id="PTHR43050">
    <property type="entry name" value="SERINE / THREONINE RACEMASE FAMILY MEMBER"/>
    <property type="match status" value="1"/>
</dbReference>
<dbReference type="AlphaFoldDB" id="A0A3M2I1B7"/>
<dbReference type="GO" id="GO:0003941">
    <property type="term" value="F:L-serine ammonia-lyase activity"/>
    <property type="evidence" value="ECO:0007669"/>
    <property type="project" value="TreeGrafter"/>
</dbReference>
<dbReference type="FunFam" id="3.40.50.1100:FF:000005">
    <property type="entry name" value="Threonine dehydratase catabolic"/>
    <property type="match status" value="1"/>
</dbReference>
<comment type="cofactor">
    <cofactor evidence="3">
        <name>Mn(2+)</name>
        <dbReference type="ChEBI" id="CHEBI:29035"/>
    </cofactor>
</comment>
<keyword evidence="6" id="KW-0460">Magnesium</keyword>
<comment type="cofactor">
    <cofactor evidence="1">
        <name>Ca(2+)</name>
        <dbReference type="ChEBI" id="CHEBI:29108"/>
    </cofactor>
</comment>
<evidence type="ECO:0000256" key="7">
    <source>
        <dbReference type="ARBA" id="ARBA00022898"/>
    </source>
</evidence>
<dbReference type="EMBL" id="RFLY01000004">
    <property type="protein sequence ID" value="RMH93760.1"/>
    <property type="molecule type" value="Genomic_DNA"/>
</dbReference>
<evidence type="ECO:0000313" key="11">
    <source>
        <dbReference type="Proteomes" id="UP000275012"/>
    </source>
</evidence>
<dbReference type="CDD" id="cd01562">
    <property type="entry name" value="Thr-dehyd"/>
    <property type="match status" value="1"/>
</dbReference>
<evidence type="ECO:0000256" key="4">
    <source>
        <dbReference type="ARBA" id="ARBA00001946"/>
    </source>
</evidence>
<dbReference type="PROSITE" id="PS00165">
    <property type="entry name" value="DEHYDRATASE_SER_THR"/>
    <property type="match status" value="1"/>
</dbReference>
<evidence type="ECO:0000256" key="8">
    <source>
        <dbReference type="ARBA" id="ARBA00023239"/>
    </source>
</evidence>
<dbReference type="GO" id="GO:0018114">
    <property type="term" value="F:threonine racemase activity"/>
    <property type="evidence" value="ECO:0007669"/>
    <property type="project" value="TreeGrafter"/>
</dbReference>
<accession>A0A3M2I1B7</accession>
<dbReference type="GO" id="GO:0030378">
    <property type="term" value="F:serine racemase activity"/>
    <property type="evidence" value="ECO:0007669"/>
    <property type="project" value="TreeGrafter"/>
</dbReference>
<dbReference type="GO" id="GO:0005524">
    <property type="term" value="F:ATP binding"/>
    <property type="evidence" value="ECO:0007669"/>
    <property type="project" value="TreeGrafter"/>
</dbReference>
<dbReference type="InterPro" id="IPR001926">
    <property type="entry name" value="TrpB-like_PALP"/>
</dbReference>
<dbReference type="OrthoDB" id="9811476at2"/>
<dbReference type="PANTHER" id="PTHR43050:SF1">
    <property type="entry name" value="SERINE RACEMASE"/>
    <property type="match status" value="1"/>
</dbReference>
<feature type="domain" description="Tryptophan synthase beta chain-like PALP" evidence="9">
    <location>
        <begin position="23"/>
        <end position="311"/>
    </location>
</feature>
<organism evidence="10 11">
    <name type="scientific">Solilutibacter pythonis</name>
    <dbReference type="NCBI Taxonomy" id="2483112"/>
    <lineage>
        <taxon>Bacteria</taxon>
        <taxon>Pseudomonadati</taxon>
        <taxon>Pseudomonadota</taxon>
        <taxon>Gammaproteobacteria</taxon>
        <taxon>Lysobacterales</taxon>
        <taxon>Lysobacteraceae</taxon>
        <taxon>Solilutibacter</taxon>
    </lineage>
</organism>
<dbReference type="Gene3D" id="3.40.50.1100">
    <property type="match status" value="2"/>
</dbReference>
<sequence>MKPPLAPPVLPTFDDVLDAAARIRPHARVTPILHDPALDALAGAELHFKCENLQRGGSFKFRGACNAVSMLDEDAASRGVVTQSSGNHGAAIALACRLRGLRATVVVPEGAPRAKLDNIATHGAGIVRCAPTMAARDAATAALIERDGATLIHPFDHPGVIAGQGTAALELHTAVPGLDALLAPVGGGGLLAGSGLACRALRPNADLWGAEPEAACDAHDSLSAEYPITDRVPDTICDGLRGHLSARTFALIARDASGILLADEAGIRHAMRLLYTHLKVVVEPSSAVVLAVVLKDRQRFAGKRIGIVLSGGNVDLAGLSAMIDGD</sequence>
<proteinExistence type="inferred from homology"/>
<comment type="similarity">
    <text evidence="5">Belongs to the serine/threonine dehydratase family.</text>
</comment>
<dbReference type="GO" id="GO:0000287">
    <property type="term" value="F:magnesium ion binding"/>
    <property type="evidence" value="ECO:0007669"/>
    <property type="project" value="TreeGrafter"/>
</dbReference>
<evidence type="ECO:0000256" key="2">
    <source>
        <dbReference type="ARBA" id="ARBA00001933"/>
    </source>
</evidence>
<evidence type="ECO:0000256" key="6">
    <source>
        <dbReference type="ARBA" id="ARBA00022842"/>
    </source>
</evidence>
<evidence type="ECO:0000256" key="5">
    <source>
        <dbReference type="ARBA" id="ARBA00010869"/>
    </source>
</evidence>
<comment type="cofactor">
    <cofactor evidence="2">
        <name>pyridoxal 5'-phosphate</name>
        <dbReference type="ChEBI" id="CHEBI:597326"/>
    </cofactor>
</comment>
<keyword evidence="7" id="KW-0663">Pyridoxal phosphate</keyword>
<evidence type="ECO:0000313" key="10">
    <source>
        <dbReference type="EMBL" id="RMH93760.1"/>
    </source>
</evidence>
<dbReference type="RefSeq" id="WP_122100803.1">
    <property type="nucleotide sequence ID" value="NZ_RFLY01000004.1"/>
</dbReference>
<evidence type="ECO:0000256" key="1">
    <source>
        <dbReference type="ARBA" id="ARBA00001913"/>
    </source>
</evidence>
<dbReference type="InterPro" id="IPR000634">
    <property type="entry name" value="Ser/Thr_deHydtase_PyrdxlP-BS"/>
</dbReference>
<evidence type="ECO:0000256" key="3">
    <source>
        <dbReference type="ARBA" id="ARBA00001936"/>
    </source>
</evidence>
<gene>
    <name evidence="10" type="ORF">EBB59_03685</name>
</gene>
<protein>
    <submittedName>
        <fullName evidence="10">Pyridoxal-phosphate dependent enzyme</fullName>
    </submittedName>
</protein>
<dbReference type="SUPFAM" id="SSF53686">
    <property type="entry name" value="Tryptophan synthase beta subunit-like PLP-dependent enzymes"/>
    <property type="match status" value="1"/>
</dbReference>
<comment type="caution">
    <text evidence="10">The sequence shown here is derived from an EMBL/GenBank/DDBJ whole genome shotgun (WGS) entry which is preliminary data.</text>
</comment>
<name>A0A3M2I1B7_9GAMM</name>
<dbReference type="Pfam" id="PF00291">
    <property type="entry name" value="PALP"/>
    <property type="match status" value="1"/>
</dbReference>